<dbReference type="InterPro" id="IPR017853">
    <property type="entry name" value="GH"/>
</dbReference>
<evidence type="ECO:0000256" key="7">
    <source>
        <dbReference type="RuleBase" id="RU004453"/>
    </source>
</evidence>
<comment type="catalytic activity">
    <reaction evidence="1">
        <text>Random endo-hydrolysis of N-acetyl-beta-D-glucosaminide (1-&gt;4)-beta-linkages in chitin and chitodextrins.</text>
        <dbReference type="EC" id="3.2.1.14"/>
    </reaction>
</comment>
<dbReference type="Gene3D" id="3.20.20.80">
    <property type="entry name" value="Glycosidases"/>
    <property type="match status" value="1"/>
</dbReference>
<proteinExistence type="inferred from homology"/>
<name>A0A2A4GFN2_9FLAO</name>
<dbReference type="PROSITE" id="PS51910">
    <property type="entry name" value="GH18_2"/>
    <property type="match status" value="1"/>
</dbReference>
<organism evidence="9 10">
    <name type="scientific">Sediminicola luteus</name>
    <dbReference type="NCBI Taxonomy" id="319238"/>
    <lineage>
        <taxon>Bacteria</taxon>
        <taxon>Pseudomonadati</taxon>
        <taxon>Bacteroidota</taxon>
        <taxon>Flavobacteriia</taxon>
        <taxon>Flavobacteriales</taxon>
        <taxon>Flavobacteriaceae</taxon>
        <taxon>Sediminicola</taxon>
    </lineage>
</organism>
<evidence type="ECO:0000313" key="9">
    <source>
        <dbReference type="EMBL" id="PCE66788.1"/>
    </source>
</evidence>
<evidence type="ECO:0000256" key="3">
    <source>
        <dbReference type="ARBA" id="ARBA00022801"/>
    </source>
</evidence>
<comment type="similarity">
    <text evidence="7">Belongs to the glycosyl hydrolase 18 family.</text>
</comment>
<dbReference type="InterPro" id="IPR050314">
    <property type="entry name" value="Glycosyl_Hydrlase_18"/>
</dbReference>
<dbReference type="Pfam" id="PF00704">
    <property type="entry name" value="Glyco_hydro_18"/>
    <property type="match status" value="1"/>
</dbReference>
<keyword evidence="5 6" id="KW-0326">Glycosidase</keyword>
<dbReference type="CDD" id="cd06548">
    <property type="entry name" value="GH18_chitinase"/>
    <property type="match status" value="1"/>
</dbReference>
<dbReference type="GO" id="GO:0006032">
    <property type="term" value="P:chitin catabolic process"/>
    <property type="evidence" value="ECO:0007669"/>
    <property type="project" value="UniProtKB-KW"/>
</dbReference>
<evidence type="ECO:0000256" key="4">
    <source>
        <dbReference type="ARBA" id="ARBA00023024"/>
    </source>
</evidence>
<dbReference type="EC" id="3.2.1.14" evidence="2"/>
<dbReference type="InterPro" id="IPR001223">
    <property type="entry name" value="Glyco_hydro18_cat"/>
</dbReference>
<keyword evidence="3 6" id="KW-0378">Hydrolase</keyword>
<protein>
    <recommendedName>
        <fullName evidence="2">chitinase</fullName>
        <ecNumber evidence="2">3.2.1.14</ecNumber>
    </recommendedName>
</protein>
<dbReference type="InterPro" id="IPR011583">
    <property type="entry name" value="Chitinase_II/V-like_cat"/>
</dbReference>
<dbReference type="PANTHER" id="PTHR11177">
    <property type="entry name" value="CHITINASE"/>
    <property type="match status" value="1"/>
</dbReference>
<sequence length="365" mass="41315">MAYYVPEANYDAAKIPLDKLTHIIFSFSHVIDGKMAFKDEGHDEKLKQLVAQRAKYPDLKIMIACGGWGSGGFSPMAETPESRAKFIESAIAFIKEYDLDGMDMDWEYPTSDEAGIEALPEDKQNFTALMKGLREALDTLERPQLLSFASAGWKAYYDFIELEKVIPYIDYMNVMTYDQIGGNTPYAGHHTPLGWLKESDMEGYPAHDLVQETKKAWADMGREWEPGSVENIIDYCIKRGVPKEKLVIGGAFYGRAYKGVPPQGNGLYQPNKGVFVHWLPYVDIREKYESKNGFTRHWDPVAKAPYLYSPTDSIYISYDDAESLALKVDYVRDQKIGGLMFWELGIDTKEDNGLMDAIHKAVTGK</sequence>
<evidence type="ECO:0000313" key="10">
    <source>
        <dbReference type="Proteomes" id="UP000219559"/>
    </source>
</evidence>
<dbReference type="PANTHER" id="PTHR11177:SF317">
    <property type="entry name" value="CHITINASE 12-RELATED"/>
    <property type="match status" value="1"/>
</dbReference>
<dbReference type="SUPFAM" id="SSF54556">
    <property type="entry name" value="Chitinase insertion domain"/>
    <property type="match status" value="1"/>
</dbReference>
<keyword evidence="4" id="KW-0119">Carbohydrate metabolism</keyword>
<dbReference type="PROSITE" id="PS01095">
    <property type="entry name" value="GH18_1"/>
    <property type="match status" value="1"/>
</dbReference>
<dbReference type="Proteomes" id="UP000219559">
    <property type="component" value="Unassembled WGS sequence"/>
</dbReference>
<dbReference type="EMBL" id="NBWU01000001">
    <property type="protein sequence ID" value="PCE66788.1"/>
    <property type="molecule type" value="Genomic_DNA"/>
</dbReference>
<dbReference type="AlphaFoldDB" id="A0A2A4GFN2"/>
<gene>
    <name evidence="9" type="ORF">B7P33_04185</name>
</gene>
<evidence type="ECO:0000256" key="6">
    <source>
        <dbReference type="RuleBase" id="RU000489"/>
    </source>
</evidence>
<dbReference type="InterPro" id="IPR001579">
    <property type="entry name" value="Glyco_hydro_18_chit_AS"/>
</dbReference>
<dbReference type="SMART" id="SM00636">
    <property type="entry name" value="Glyco_18"/>
    <property type="match status" value="1"/>
</dbReference>
<dbReference type="GO" id="GO:0008843">
    <property type="term" value="F:endochitinase activity"/>
    <property type="evidence" value="ECO:0007669"/>
    <property type="project" value="UniProtKB-EC"/>
</dbReference>
<evidence type="ECO:0000256" key="5">
    <source>
        <dbReference type="ARBA" id="ARBA00023295"/>
    </source>
</evidence>
<keyword evidence="4" id="KW-0146">Chitin degradation</keyword>
<accession>A0A2A4GFN2</accession>
<dbReference type="GO" id="GO:0005975">
    <property type="term" value="P:carbohydrate metabolic process"/>
    <property type="evidence" value="ECO:0007669"/>
    <property type="project" value="InterPro"/>
</dbReference>
<dbReference type="Gene3D" id="3.10.50.10">
    <property type="match status" value="1"/>
</dbReference>
<evidence type="ECO:0000256" key="2">
    <source>
        <dbReference type="ARBA" id="ARBA00012729"/>
    </source>
</evidence>
<keyword evidence="4" id="KW-0624">Polysaccharide degradation</keyword>
<dbReference type="GO" id="GO:0008061">
    <property type="term" value="F:chitin binding"/>
    <property type="evidence" value="ECO:0007669"/>
    <property type="project" value="InterPro"/>
</dbReference>
<keyword evidence="10" id="KW-1185">Reference proteome</keyword>
<dbReference type="InterPro" id="IPR029070">
    <property type="entry name" value="Chitinase_insertion_sf"/>
</dbReference>
<reference evidence="9 10" key="1">
    <citation type="submission" date="2017-04" db="EMBL/GenBank/DDBJ databases">
        <title>A new member of the family Flavobacteriaceae isolated from ascidians.</title>
        <authorList>
            <person name="Chen L."/>
        </authorList>
    </citation>
    <scope>NUCLEOTIDE SEQUENCE [LARGE SCALE GENOMIC DNA]</scope>
    <source>
        <strain evidence="9 10">HQA918</strain>
    </source>
</reference>
<comment type="caution">
    <text evidence="9">The sequence shown here is derived from an EMBL/GenBank/DDBJ whole genome shotgun (WGS) entry which is preliminary data.</text>
</comment>
<dbReference type="OrthoDB" id="9775889at2"/>
<dbReference type="SUPFAM" id="SSF51445">
    <property type="entry name" value="(Trans)glycosidases"/>
    <property type="match status" value="1"/>
</dbReference>
<evidence type="ECO:0000259" key="8">
    <source>
        <dbReference type="PROSITE" id="PS51910"/>
    </source>
</evidence>
<evidence type="ECO:0000256" key="1">
    <source>
        <dbReference type="ARBA" id="ARBA00000822"/>
    </source>
</evidence>
<feature type="domain" description="GH18" evidence="8">
    <location>
        <begin position="1"/>
        <end position="365"/>
    </location>
</feature>